<keyword evidence="5 7" id="KW-1133">Transmembrane helix</keyword>
<dbReference type="AlphaFoldDB" id="A0A5N1J1F1"/>
<proteinExistence type="inferred from homology"/>
<evidence type="ECO:0000313" key="9">
    <source>
        <dbReference type="EMBL" id="KAA9340321.1"/>
    </source>
</evidence>
<feature type="transmembrane region" description="Helical" evidence="7">
    <location>
        <begin position="23"/>
        <end position="41"/>
    </location>
</feature>
<dbReference type="InterPro" id="IPR050291">
    <property type="entry name" value="CDF_Transporter"/>
</dbReference>
<gene>
    <name evidence="9" type="ORF">F0P94_08220</name>
</gene>
<dbReference type="SUPFAM" id="SSF161111">
    <property type="entry name" value="Cation efflux protein transmembrane domain-like"/>
    <property type="match status" value="1"/>
</dbReference>
<evidence type="ECO:0000256" key="4">
    <source>
        <dbReference type="ARBA" id="ARBA00022692"/>
    </source>
</evidence>
<dbReference type="EMBL" id="VTWT01000003">
    <property type="protein sequence ID" value="KAA9340321.1"/>
    <property type="molecule type" value="Genomic_DNA"/>
</dbReference>
<evidence type="ECO:0000256" key="5">
    <source>
        <dbReference type="ARBA" id="ARBA00022989"/>
    </source>
</evidence>
<dbReference type="GO" id="GO:0016020">
    <property type="term" value="C:membrane"/>
    <property type="evidence" value="ECO:0007669"/>
    <property type="project" value="UniProtKB-SubCell"/>
</dbReference>
<dbReference type="GO" id="GO:0008324">
    <property type="term" value="F:monoatomic cation transmembrane transporter activity"/>
    <property type="evidence" value="ECO:0007669"/>
    <property type="project" value="InterPro"/>
</dbReference>
<feature type="transmembrane region" description="Helical" evidence="7">
    <location>
        <begin position="179"/>
        <end position="199"/>
    </location>
</feature>
<dbReference type="NCBIfam" id="TIGR01297">
    <property type="entry name" value="CDF"/>
    <property type="match status" value="1"/>
</dbReference>
<comment type="caution">
    <text evidence="9">The sequence shown here is derived from an EMBL/GenBank/DDBJ whole genome shotgun (WGS) entry which is preliminary data.</text>
</comment>
<evidence type="ECO:0000256" key="7">
    <source>
        <dbReference type="SAM" id="Phobius"/>
    </source>
</evidence>
<dbReference type="PANTHER" id="PTHR43840:SF15">
    <property type="entry name" value="MITOCHONDRIAL METAL TRANSPORTER 1-RELATED"/>
    <property type="match status" value="1"/>
</dbReference>
<protein>
    <submittedName>
        <fullName evidence="9">Cation transporter</fullName>
    </submittedName>
</protein>
<evidence type="ECO:0000259" key="8">
    <source>
        <dbReference type="Pfam" id="PF01545"/>
    </source>
</evidence>
<comment type="subcellular location">
    <subcellularLocation>
        <location evidence="1">Membrane</location>
        <topology evidence="1">Multi-pass membrane protein</topology>
    </subcellularLocation>
</comment>
<evidence type="ECO:0000256" key="3">
    <source>
        <dbReference type="ARBA" id="ARBA00022448"/>
    </source>
</evidence>
<keyword evidence="3" id="KW-0813">Transport</keyword>
<dbReference type="InterPro" id="IPR027469">
    <property type="entry name" value="Cation_efflux_TMD_sf"/>
</dbReference>
<dbReference type="InterPro" id="IPR002524">
    <property type="entry name" value="Cation_efflux"/>
</dbReference>
<name>A0A5N1J1F1_9BACT</name>
<evidence type="ECO:0000256" key="6">
    <source>
        <dbReference type="ARBA" id="ARBA00023136"/>
    </source>
</evidence>
<reference evidence="9 10" key="1">
    <citation type="submission" date="2019-09" db="EMBL/GenBank/DDBJ databases">
        <title>Genome sequence of Adhaeribacter sp. M2.</title>
        <authorList>
            <person name="Srinivasan S."/>
        </authorList>
    </citation>
    <scope>NUCLEOTIDE SEQUENCE [LARGE SCALE GENOMIC DNA]</scope>
    <source>
        <strain evidence="9 10">M2</strain>
    </source>
</reference>
<feature type="transmembrane region" description="Helical" evidence="7">
    <location>
        <begin position="84"/>
        <end position="108"/>
    </location>
</feature>
<keyword evidence="6 7" id="KW-0472">Membrane</keyword>
<feature type="domain" description="Cation efflux protein transmembrane" evidence="8">
    <location>
        <begin position="34"/>
        <end position="227"/>
    </location>
</feature>
<keyword evidence="10" id="KW-1185">Reference proteome</keyword>
<dbReference type="RefSeq" id="WP_150903392.1">
    <property type="nucleotide sequence ID" value="NZ_VTWT01000003.1"/>
</dbReference>
<dbReference type="Pfam" id="PF01545">
    <property type="entry name" value="Cation_efflux"/>
    <property type="match status" value="1"/>
</dbReference>
<organism evidence="9 10">
    <name type="scientific">Adhaeribacter soli</name>
    <dbReference type="NCBI Taxonomy" id="2607655"/>
    <lineage>
        <taxon>Bacteria</taxon>
        <taxon>Pseudomonadati</taxon>
        <taxon>Bacteroidota</taxon>
        <taxon>Cytophagia</taxon>
        <taxon>Cytophagales</taxon>
        <taxon>Hymenobacteraceae</taxon>
        <taxon>Adhaeribacter</taxon>
    </lineage>
</organism>
<dbReference type="InterPro" id="IPR058533">
    <property type="entry name" value="Cation_efflux_TM"/>
</dbReference>
<feature type="transmembrane region" description="Helical" evidence="7">
    <location>
        <begin position="133"/>
        <end position="153"/>
    </location>
</feature>
<evidence type="ECO:0000256" key="2">
    <source>
        <dbReference type="ARBA" id="ARBA00008114"/>
    </source>
</evidence>
<evidence type="ECO:0000313" key="10">
    <source>
        <dbReference type="Proteomes" id="UP000326570"/>
    </source>
</evidence>
<sequence length="319" mass="35874">MKLLKSFEYPRELIPDFNKAKKLEWITIFYLLSTTALMYLVMGNSQAMKTAWFEDLLSLTPSISFLIASRIYHKAPNKNFPYGYHRVISIAYLCSSVALFAVGAFLVIDSVSTLLKAEHATIGIIVLFGKPIWLGYIMIAVLLYSSIPAVFLGRMKLPLAKKLHEKNLYTDAQMNKADWMTALAAIFGIVGIGMGWWWADATAALLISVDIIHDGFTNLKQAIFDLMDETPKTVNEQETDPLIGKVKALLAGKAWIRNCNIRLREEGHVYLGEGFVVPVSEENLTGHIEKAVKEIEELDWRIQEFVIMPVKELPSQSSA</sequence>
<accession>A0A5N1J1F1</accession>
<dbReference type="Gene3D" id="1.20.1510.10">
    <property type="entry name" value="Cation efflux protein transmembrane domain"/>
    <property type="match status" value="1"/>
</dbReference>
<comment type="similarity">
    <text evidence="2">Belongs to the cation diffusion facilitator (CDF) transporter (TC 2.A.4) family.</text>
</comment>
<dbReference type="PANTHER" id="PTHR43840">
    <property type="entry name" value="MITOCHONDRIAL METAL TRANSPORTER 1-RELATED"/>
    <property type="match status" value="1"/>
</dbReference>
<evidence type="ECO:0000256" key="1">
    <source>
        <dbReference type="ARBA" id="ARBA00004141"/>
    </source>
</evidence>
<dbReference type="Proteomes" id="UP000326570">
    <property type="component" value="Unassembled WGS sequence"/>
</dbReference>
<keyword evidence="4 7" id="KW-0812">Transmembrane</keyword>